<reference evidence="3" key="1">
    <citation type="submission" date="2013-01" db="EMBL/GenBank/DDBJ databases">
        <title>Draft Genome Sequence of a Mulberry Tree, Morus notabilis C.K. Schneid.</title>
        <authorList>
            <person name="He N."/>
            <person name="Zhao S."/>
        </authorList>
    </citation>
    <scope>NUCLEOTIDE SEQUENCE</scope>
</reference>
<sequence>MAAIAIAKQSLIVPLLFLVLVLPYMGLGSGTINRIQNLTFYSDNNNINHANAQATPRVNERLWAYKSGFRLPRFGFLPRGALSPPSGPSGRHNQHASQGGPPVGATNIDTQH</sequence>
<evidence type="ECO:0000256" key="1">
    <source>
        <dbReference type="SAM" id="MobiDB-lite"/>
    </source>
</evidence>
<dbReference type="Proteomes" id="UP000030645">
    <property type="component" value="Unassembled WGS sequence"/>
</dbReference>
<dbReference type="EMBL" id="KE343290">
    <property type="protein sequence ID" value="EXB22264.1"/>
    <property type="molecule type" value="Genomic_DNA"/>
</dbReference>
<dbReference type="AlphaFoldDB" id="W9QBH7"/>
<protein>
    <submittedName>
        <fullName evidence="2">Uncharacterized protein</fullName>
    </submittedName>
</protein>
<organism evidence="2 3">
    <name type="scientific">Morus notabilis</name>
    <dbReference type="NCBI Taxonomy" id="981085"/>
    <lineage>
        <taxon>Eukaryota</taxon>
        <taxon>Viridiplantae</taxon>
        <taxon>Streptophyta</taxon>
        <taxon>Embryophyta</taxon>
        <taxon>Tracheophyta</taxon>
        <taxon>Spermatophyta</taxon>
        <taxon>Magnoliopsida</taxon>
        <taxon>eudicotyledons</taxon>
        <taxon>Gunneridae</taxon>
        <taxon>Pentapetalae</taxon>
        <taxon>rosids</taxon>
        <taxon>fabids</taxon>
        <taxon>Rosales</taxon>
        <taxon>Moraceae</taxon>
        <taxon>Moreae</taxon>
        <taxon>Morus</taxon>
    </lineage>
</organism>
<accession>W9QBH7</accession>
<gene>
    <name evidence="2" type="ORF">L484_000826</name>
</gene>
<name>W9QBH7_9ROSA</name>
<proteinExistence type="predicted"/>
<feature type="region of interest" description="Disordered" evidence="1">
    <location>
        <begin position="80"/>
        <end position="112"/>
    </location>
</feature>
<evidence type="ECO:0000313" key="2">
    <source>
        <dbReference type="EMBL" id="EXB22264.1"/>
    </source>
</evidence>
<keyword evidence="3" id="KW-1185">Reference proteome</keyword>
<evidence type="ECO:0000313" key="3">
    <source>
        <dbReference type="Proteomes" id="UP000030645"/>
    </source>
</evidence>